<dbReference type="InterPro" id="IPR036061">
    <property type="entry name" value="CheW-like_dom_sf"/>
</dbReference>
<dbReference type="Proteomes" id="UP000781958">
    <property type="component" value="Unassembled WGS sequence"/>
</dbReference>
<dbReference type="PROSITE" id="PS50851">
    <property type="entry name" value="CHEW"/>
    <property type="match status" value="1"/>
</dbReference>
<dbReference type="EMBL" id="JAGINP010000004">
    <property type="protein sequence ID" value="MBP2291729.1"/>
    <property type="molecule type" value="Genomic_DNA"/>
</dbReference>
<evidence type="ECO:0000313" key="2">
    <source>
        <dbReference type="EMBL" id="MBP2291729.1"/>
    </source>
</evidence>
<proteinExistence type="predicted"/>
<evidence type="ECO:0000259" key="1">
    <source>
        <dbReference type="PROSITE" id="PS50851"/>
    </source>
</evidence>
<reference evidence="2 3" key="1">
    <citation type="submission" date="2021-03" db="EMBL/GenBank/DDBJ databases">
        <title>Genomic Encyclopedia of Type Strains, Phase III (KMG-III): the genomes of soil and plant-associated and newly described type strains.</title>
        <authorList>
            <person name="Whitman W."/>
        </authorList>
    </citation>
    <scope>NUCLEOTIDE SEQUENCE [LARGE SCALE GENOMIC DNA]</scope>
    <source>
        <strain evidence="2 3">IMMIB AFH-6</strain>
    </source>
</reference>
<sequence length="203" mass="21439">MDFPTGTDRDADGDIDWAAVRDRLARTRREAEEAGAFGSAWADALLRRRADELAAGGDGAQDESPTLPLLVGRGADGLYGLELARLARVVPLPRVARVPGAPPDLLGLIAIDGRVMRLYDVDRLCGRTAVPAGGGFAVVLRGGARPVALRLRTVETIVDLDLAALRAKAPPEAGRFVTAVTDGRIAVVDVAAILDQLRSTKDE</sequence>
<gene>
    <name evidence="2" type="ORF">J2851_001478</name>
</gene>
<protein>
    <submittedName>
        <fullName evidence="2">Purine-binding chemotaxis protein CheW</fullName>
    </submittedName>
</protein>
<keyword evidence="3" id="KW-1185">Reference proteome</keyword>
<dbReference type="SMART" id="SM00260">
    <property type="entry name" value="CheW"/>
    <property type="match status" value="1"/>
</dbReference>
<dbReference type="InterPro" id="IPR002545">
    <property type="entry name" value="CheW-lke_dom"/>
</dbReference>
<organism evidence="2 3">
    <name type="scientific">Azospirillum rugosum</name>
    <dbReference type="NCBI Taxonomy" id="416170"/>
    <lineage>
        <taxon>Bacteria</taxon>
        <taxon>Pseudomonadati</taxon>
        <taxon>Pseudomonadota</taxon>
        <taxon>Alphaproteobacteria</taxon>
        <taxon>Rhodospirillales</taxon>
        <taxon>Azospirillaceae</taxon>
        <taxon>Azospirillum</taxon>
    </lineage>
</organism>
<dbReference type="SUPFAM" id="SSF50341">
    <property type="entry name" value="CheW-like"/>
    <property type="match status" value="1"/>
</dbReference>
<dbReference type="Gene3D" id="2.30.30.40">
    <property type="entry name" value="SH3 Domains"/>
    <property type="match status" value="1"/>
</dbReference>
<dbReference type="RefSeq" id="WP_209765308.1">
    <property type="nucleotide sequence ID" value="NZ_JAGINP010000004.1"/>
</dbReference>
<dbReference type="Gene3D" id="2.40.50.180">
    <property type="entry name" value="CheA-289, Domain 4"/>
    <property type="match status" value="1"/>
</dbReference>
<feature type="domain" description="CheW-like" evidence="1">
    <location>
        <begin position="66"/>
        <end position="199"/>
    </location>
</feature>
<dbReference type="Pfam" id="PF01584">
    <property type="entry name" value="CheW"/>
    <property type="match status" value="1"/>
</dbReference>
<name>A0ABS4SGN9_9PROT</name>
<comment type="caution">
    <text evidence="2">The sequence shown here is derived from an EMBL/GenBank/DDBJ whole genome shotgun (WGS) entry which is preliminary data.</text>
</comment>
<evidence type="ECO:0000313" key="3">
    <source>
        <dbReference type="Proteomes" id="UP000781958"/>
    </source>
</evidence>
<accession>A0ABS4SGN9</accession>